<dbReference type="AlphaFoldDB" id="A0A2G5UWC9"/>
<reference evidence="7" key="1">
    <citation type="submission" date="2017-10" db="EMBL/GenBank/DDBJ databases">
        <title>Rapid genome shrinkage in a self-fertile nematode reveals novel sperm competition proteins.</title>
        <authorList>
            <person name="Yin D."/>
            <person name="Schwarz E.M."/>
            <person name="Thomas C.G."/>
            <person name="Felde R.L."/>
            <person name="Korf I.F."/>
            <person name="Cutter A.D."/>
            <person name="Schartner C.M."/>
            <person name="Ralston E.J."/>
            <person name="Meyer B.J."/>
            <person name="Haag E.S."/>
        </authorList>
    </citation>
    <scope>NUCLEOTIDE SEQUENCE [LARGE SCALE GENOMIC DNA]</scope>
    <source>
        <strain evidence="7">JU1422</strain>
    </source>
</reference>
<keyword evidence="2" id="KW-0805">Transcription regulation</keyword>
<sequence>MAKKPNGKWEDDAADAWNGMRHMYEAVGQQNHHQLAFPLEDEVIPAHQPQGPAPLVAPEEDSEGSRRPAPQAANIDEKTLNEHPEGVGIQLGSQEDTLHGIETHPDGEVTNIPVSMLDDRFGMAGLVAYLRTVDNPSIIRELGLTTTEDGTQVGSNCGPWAKSSIRSKVLDVEVPEQLLTQGHIDEKLPMRLEIVPVRVLFHLFYNCPNEIYQVAAACELYHRKWLFRKSGQVWLTRSEYGGAREQTGTYEKGYFNVFYPQNMQLTWKEETLDYTDLESPKLPQAVAGNAGQQQLGGVPGGNGGAPGPAPMQMQPKNKMMKSDPTLTNSEFQRQKEDSHALPGVDGSMVEDQLETMRCSNCNELINIPVFEAHTKKCKKQ</sequence>
<dbReference type="OrthoDB" id="25391at2759"/>
<dbReference type="Gene3D" id="2.30.30.1020">
    <property type="entry name" value="CCR4-NOT complex subunit 2/3/5, C-terminal domain"/>
    <property type="match status" value="1"/>
</dbReference>
<comment type="caution">
    <text evidence="6">The sequence shown here is derived from an EMBL/GenBank/DDBJ whole genome shotgun (WGS) entry which is preliminary data.</text>
</comment>
<feature type="compositionally biased region" description="Gly residues" evidence="4">
    <location>
        <begin position="297"/>
        <end position="306"/>
    </location>
</feature>
<dbReference type="Pfam" id="PF04153">
    <property type="entry name" value="NOT2_3_5_C"/>
    <property type="match status" value="1"/>
</dbReference>
<evidence type="ECO:0000256" key="3">
    <source>
        <dbReference type="ARBA" id="ARBA00023163"/>
    </source>
</evidence>
<dbReference type="Proteomes" id="UP000230233">
    <property type="component" value="Chromosome II"/>
</dbReference>
<evidence type="ECO:0000313" key="7">
    <source>
        <dbReference type="Proteomes" id="UP000230233"/>
    </source>
</evidence>
<dbReference type="InterPro" id="IPR007282">
    <property type="entry name" value="NOT2/3/5_C"/>
</dbReference>
<dbReference type="GO" id="GO:0006355">
    <property type="term" value="P:regulation of DNA-templated transcription"/>
    <property type="evidence" value="ECO:0007669"/>
    <property type="project" value="InterPro"/>
</dbReference>
<accession>A0A2G5UWC9</accession>
<evidence type="ECO:0000256" key="1">
    <source>
        <dbReference type="ARBA" id="ARBA00007682"/>
    </source>
</evidence>
<dbReference type="InterPro" id="IPR040168">
    <property type="entry name" value="Not2/3/5"/>
</dbReference>
<evidence type="ECO:0000256" key="2">
    <source>
        <dbReference type="ARBA" id="ARBA00023015"/>
    </source>
</evidence>
<gene>
    <name evidence="6" type="primary">Cnig_chr_II.g4328</name>
    <name evidence="6" type="ORF">B9Z55_004328</name>
</gene>
<feature type="region of interest" description="Disordered" evidence="4">
    <location>
        <begin position="291"/>
        <end position="344"/>
    </location>
</feature>
<dbReference type="GO" id="GO:0030015">
    <property type="term" value="C:CCR4-NOT core complex"/>
    <property type="evidence" value="ECO:0007669"/>
    <property type="project" value="InterPro"/>
</dbReference>
<dbReference type="GO" id="GO:2000036">
    <property type="term" value="P:regulation of stem cell population maintenance"/>
    <property type="evidence" value="ECO:0007669"/>
    <property type="project" value="UniProtKB-ARBA"/>
</dbReference>
<name>A0A2G5UWC9_9PELO</name>
<feature type="region of interest" description="Disordered" evidence="4">
    <location>
        <begin position="45"/>
        <end position="80"/>
    </location>
</feature>
<comment type="similarity">
    <text evidence="1">Belongs to the CNOT2/3/5 family.</text>
</comment>
<organism evidence="6 7">
    <name type="scientific">Caenorhabditis nigoni</name>
    <dbReference type="NCBI Taxonomy" id="1611254"/>
    <lineage>
        <taxon>Eukaryota</taxon>
        <taxon>Metazoa</taxon>
        <taxon>Ecdysozoa</taxon>
        <taxon>Nematoda</taxon>
        <taxon>Chromadorea</taxon>
        <taxon>Rhabditida</taxon>
        <taxon>Rhabditina</taxon>
        <taxon>Rhabditomorpha</taxon>
        <taxon>Rhabditoidea</taxon>
        <taxon>Rhabditidae</taxon>
        <taxon>Peloderinae</taxon>
        <taxon>Caenorhabditis</taxon>
    </lineage>
</organism>
<evidence type="ECO:0000256" key="4">
    <source>
        <dbReference type="SAM" id="MobiDB-lite"/>
    </source>
</evidence>
<keyword evidence="7" id="KW-1185">Reference proteome</keyword>
<evidence type="ECO:0000313" key="6">
    <source>
        <dbReference type="EMBL" id="PIC43681.1"/>
    </source>
</evidence>
<dbReference type="STRING" id="1611254.A0A2G5UWC9"/>
<dbReference type="PANTHER" id="PTHR23326">
    <property type="entry name" value="CCR4 NOT-RELATED"/>
    <property type="match status" value="1"/>
</dbReference>
<proteinExistence type="inferred from homology"/>
<feature type="domain" description="NOT2/NOT3/NOT5 C-terminal" evidence="5">
    <location>
        <begin position="158"/>
        <end position="274"/>
    </location>
</feature>
<protein>
    <recommendedName>
        <fullName evidence="5">NOT2/NOT3/NOT5 C-terminal domain-containing protein</fullName>
    </recommendedName>
</protein>
<dbReference type="EMBL" id="PDUG01000002">
    <property type="protein sequence ID" value="PIC43681.1"/>
    <property type="molecule type" value="Genomic_DNA"/>
</dbReference>
<keyword evidence="3" id="KW-0804">Transcription</keyword>
<evidence type="ECO:0000259" key="5">
    <source>
        <dbReference type="Pfam" id="PF04153"/>
    </source>
</evidence>
<dbReference type="InterPro" id="IPR038635">
    <property type="entry name" value="CCR4-NOT_su2/3/5_C_sf"/>
</dbReference>